<proteinExistence type="predicted"/>
<comment type="caution">
    <text evidence="1">The sequence shown here is derived from an EMBL/GenBank/DDBJ whole genome shotgun (WGS) entry which is preliminary data.</text>
</comment>
<gene>
    <name evidence="1" type="ORF">LCGC14_0338540</name>
</gene>
<accession>A0A0F9TEL1</accession>
<reference evidence="1" key="1">
    <citation type="journal article" date="2015" name="Nature">
        <title>Complex archaea that bridge the gap between prokaryotes and eukaryotes.</title>
        <authorList>
            <person name="Spang A."/>
            <person name="Saw J.H."/>
            <person name="Jorgensen S.L."/>
            <person name="Zaremba-Niedzwiedzka K."/>
            <person name="Martijn J."/>
            <person name="Lind A.E."/>
            <person name="van Eijk R."/>
            <person name="Schleper C."/>
            <person name="Guy L."/>
            <person name="Ettema T.J."/>
        </authorList>
    </citation>
    <scope>NUCLEOTIDE SEQUENCE</scope>
</reference>
<dbReference type="AlphaFoldDB" id="A0A0F9TEL1"/>
<organism evidence="1">
    <name type="scientific">marine sediment metagenome</name>
    <dbReference type="NCBI Taxonomy" id="412755"/>
    <lineage>
        <taxon>unclassified sequences</taxon>
        <taxon>metagenomes</taxon>
        <taxon>ecological metagenomes</taxon>
    </lineage>
</organism>
<sequence>MAMAFDKFQKLDSFLKLEPGWDSYGAPAISRKALFAAQNIMFHLLTNAPSFIGPTSHGGVHLEWNHGGYSIEIEIGPNGKISEACFFDD</sequence>
<name>A0A0F9TEL1_9ZZZZ</name>
<evidence type="ECO:0000313" key="1">
    <source>
        <dbReference type="EMBL" id="KKN79650.1"/>
    </source>
</evidence>
<dbReference type="EMBL" id="LAZR01000244">
    <property type="protein sequence ID" value="KKN79650.1"/>
    <property type="molecule type" value="Genomic_DNA"/>
</dbReference>
<protein>
    <submittedName>
        <fullName evidence="1">Uncharacterized protein</fullName>
    </submittedName>
</protein>